<feature type="transmembrane region" description="Helical" evidence="1">
    <location>
        <begin position="153"/>
        <end position="182"/>
    </location>
</feature>
<evidence type="ECO:0000313" key="3">
    <source>
        <dbReference type="Proteomes" id="UP000236311"/>
    </source>
</evidence>
<keyword evidence="1" id="KW-1133">Transmembrane helix</keyword>
<dbReference type="PANTHER" id="PTHR36832">
    <property type="entry name" value="SLR1174 PROTEIN-RELATED"/>
    <property type="match status" value="1"/>
</dbReference>
<sequence length="275" mass="30936">MKINMNTNCKMYFSLFRIRFNFNLQYRAVVLGVIIKGFFWSLMEVLGYLALYRTNLTAFPMELSQTVSYVWAHQSFIVLFTVVFADGEIYSSIRSGAVACDLARPAGLYGWWFCQSASNRLSFALVNCLPVLLLGMLLPKPYGLTLPTSPTQWILFTLSAMTAFGVTVAFAMLMYVSLFYLVSQRGIQMMVRLTSIFFSGGIIPLPFFPEPVLRIVQWLPFAAMQNMPLQIFCGRMMGSDAVRGICFQLFWLAILVLTGRAAMAQATKKVIINGG</sequence>
<accession>A0A2K4ZL10</accession>
<gene>
    <name evidence="2" type="ORF">AMURIS_03864</name>
</gene>
<evidence type="ECO:0000313" key="2">
    <source>
        <dbReference type="EMBL" id="SOY31130.1"/>
    </source>
</evidence>
<keyword evidence="1" id="KW-0812">Transmembrane</keyword>
<feature type="transmembrane region" description="Helical" evidence="1">
    <location>
        <begin position="121"/>
        <end position="138"/>
    </location>
</feature>
<feature type="transmembrane region" description="Helical" evidence="1">
    <location>
        <begin position="245"/>
        <end position="263"/>
    </location>
</feature>
<dbReference type="RefSeq" id="WP_242982542.1">
    <property type="nucleotide sequence ID" value="NZ_JANJZD010000023.1"/>
</dbReference>
<name>A0A2K4ZL10_9FIRM</name>
<dbReference type="EMBL" id="OFSM01000022">
    <property type="protein sequence ID" value="SOY31130.1"/>
    <property type="molecule type" value="Genomic_DNA"/>
</dbReference>
<evidence type="ECO:0008006" key="4">
    <source>
        <dbReference type="Google" id="ProtNLM"/>
    </source>
</evidence>
<feature type="transmembrane region" description="Helical" evidence="1">
    <location>
        <begin position="26"/>
        <end position="49"/>
    </location>
</feature>
<dbReference type="Proteomes" id="UP000236311">
    <property type="component" value="Unassembled WGS sequence"/>
</dbReference>
<dbReference type="AlphaFoldDB" id="A0A2K4ZL10"/>
<evidence type="ECO:0000256" key="1">
    <source>
        <dbReference type="SAM" id="Phobius"/>
    </source>
</evidence>
<dbReference type="PANTHER" id="PTHR36832:SF2">
    <property type="entry name" value="INTEGRAL MEMBRANE PROTEIN"/>
    <property type="match status" value="1"/>
</dbReference>
<protein>
    <recommendedName>
        <fullName evidence="4">ABC-2 family transporter protein</fullName>
    </recommendedName>
</protein>
<feature type="transmembrane region" description="Helical" evidence="1">
    <location>
        <begin position="69"/>
        <end position="85"/>
    </location>
</feature>
<keyword evidence="3" id="KW-1185">Reference proteome</keyword>
<keyword evidence="1" id="KW-0472">Membrane</keyword>
<organism evidence="2 3">
    <name type="scientific">Acetatifactor muris</name>
    <dbReference type="NCBI Taxonomy" id="879566"/>
    <lineage>
        <taxon>Bacteria</taxon>
        <taxon>Bacillati</taxon>
        <taxon>Bacillota</taxon>
        <taxon>Clostridia</taxon>
        <taxon>Lachnospirales</taxon>
        <taxon>Lachnospiraceae</taxon>
        <taxon>Acetatifactor</taxon>
    </lineage>
</organism>
<reference evidence="2 3" key="1">
    <citation type="submission" date="2018-01" db="EMBL/GenBank/DDBJ databases">
        <authorList>
            <person name="Gaut B.S."/>
            <person name="Morton B.R."/>
            <person name="Clegg M.T."/>
            <person name="Duvall M.R."/>
        </authorList>
    </citation>
    <scope>NUCLEOTIDE SEQUENCE [LARGE SCALE GENOMIC DNA]</scope>
    <source>
        <strain evidence="2">GP69</strain>
    </source>
</reference>
<proteinExistence type="predicted"/>
<feature type="transmembrane region" description="Helical" evidence="1">
    <location>
        <begin position="189"/>
        <end position="209"/>
    </location>
</feature>